<protein>
    <submittedName>
        <fullName evidence="1">Uncharacterized protein</fullName>
    </submittedName>
</protein>
<accession>A0AAP0JFS4</accession>
<gene>
    <name evidence="1" type="ORF">Scep_012801</name>
</gene>
<evidence type="ECO:0000313" key="2">
    <source>
        <dbReference type="Proteomes" id="UP001419268"/>
    </source>
</evidence>
<name>A0AAP0JFS4_9MAGN</name>
<reference evidence="1 2" key="1">
    <citation type="submission" date="2024-01" db="EMBL/GenBank/DDBJ databases">
        <title>Genome assemblies of Stephania.</title>
        <authorList>
            <person name="Yang L."/>
        </authorList>
    </citation>
    <scope>NUCLEOTIDE SEQUENCE [LARGE SCALE GENOMIC DNA]</scope>
    <source>
        <strain evidence="1">JXDWG</strain>
        <tissue evidence="1">Leaf</tissue>
    </source>
</reference>
<sequence>MDDEGDDPMDEYPTSYHQMIHDHAGPSFDWNRKEESNPEVRNLFEMIGVRINRFGRVG</sequence>
<dbReference type="Proteomes" id="UP001419268">
    <property type="component" value="Unassembled WGS sequence"/>
</dbReference>
<comment type="caution">
    <text evidence="1">The sequence shown here is derived from an EMBL/GenBank/DDBJ whole genome shotgun (WGS) entry which is preliminary data.</text>
</comment>
<keyword evidence="2" id="KW-1185">Reference proteome</keyword>
<dbReference type="AlphaFoldDB" id="A0AAP0JFS4"/>
<proteinExistence type="predicted"/>
<organism evidence="1 2">
    <name type="scientific">Stephania cephalantha</name>
    <dbReference type="NCBI Taxonomy" id="152367"/>
    <lineage>
        <taxon>Eukaryota</taxon>
        <taxon>Viridiplantae</taxon>
        <taxon>Streptophyta</taxon>
        <taxon>Embryophyta</taxon>
        <taxon>Tracheophyta</taxon>
        <taxon>Spermatophyta</taxon>
        <taxon>Magnoliopsida</taxon>
        <taxon>Ranunculales</taxon>
        <taxon>Menispermaceae</taxon>
        <taxon>Menispermoideae</taxon>
        <taxon>Cissampelideae</taxon>
        <taxon>Stephania</taxon>
    </lineage>
</organism>
<evidence type="ECO:0000313" key="1">
    <source>
        <dbReference type="EMBL" id="KAK9133273.1"/>
    </source>
</evidence>
<dbReference type="EMBL" id="JBBNAG010000005">
    <property type="protein sequence ID" value="KAK9133273.1"/>
    <property type="molecule type" value="Genomic_DNA"/>
</dbReference>